<dbReference type="EMBL" id="BART01018447">
    <property type="protein sequence ID" value="GAG75155.1"/>
    <property type="molecule type" value="Genomic_DNA"/>
</dbReference>
<reference evidence="1" key="1">
    <citation type="journal article" date="2014" name="Front. Microbiol.">
        <title>High frequency of phylogenetically diverse reductive dehalogenase-homologous genes in deep subseafloor sedimentary metagenomes.</title>
        <authorList>
            <person name="Kawai M."/>
            <person name="Futagami T."/>
            <person name="Toyoda A."/>
            <person name="Takaki Y."/>
            <person name="Nishi S."/>
            <person name="Hori S."/>
            <person name="Arai W."/>
            <person name="Tsubouchi T."/>
            <person name="Morono Y."/>
            <person name="Uchiyama I."/>
            <person name="Ito T."/>
            <person name="Fujiyama A."/>
            <person name="Inagaki F."/>
            <person name="Takami H."/>
        </authorList>
    </citation>
    <scope>NUCLEOTIDE SEQUENCE</scope>
    <source>
        <strain evidence="1">Expedition CK06-06</strain>
    </source>
</reference>
<evidence type="ECO:0008006" key="2">
    <source>
        <dbReference type="Google" id="ProtNLM"/>
    </source>
</evidence>
<dbReference type="InterPro" id="IPR007499">
    <property type="entry name" value="ERF_bacteria_virus"/>
</dbReference>
<gene>
    <name evidence="1" type="ORF">S01H4_34823</name>
</gene>
<dbReference type="AlphaFoldDB" id="X0ZZ74"/>
<proteinExistence type="predicted"/>
<accession>X0ZZ74</accession>
<comment type="caution">
    <text evidence="1">The sequence shown here is derived from an EMBL/GenBank/DDBJ whole genome shotgun (WGS) entry which is preliminary data.</text>
</comment>
<dbReference type="Pfam" id="PF04404">
    <property type="entry name" value="ERF"/>
    <property type="match status" value="1"/>
</dbReference>
<protein>
    <recommendedName>
        <fullName evidence="2">ERF family protein</fullName>
    </recommendedName>
</protein>
<name>X0ZZ74_9ZZZZ</name>
<organism evidence="1">
    <name type="scientific">marine sediment metagenome</name>
    <dbReference type="NCBI Taxonomy" id="412755"/>
    <lineage>
        <taxon>unclassified sequences</taxon>
        <taxon>metagenomes</taxon>
        <taxon>ecological metagenomes</taxon>
    </lineage>
</organism>
<evidence type="ECO:0000313" key="1">
    <source>
        <dbReference type="EMBL" id="GAG75155.1"/>
    </source>
</evidence>
<sequence length="175" mass="19693">MKNLLKALSAFQNEVPTIHEETKGFNYTYSNLNSIFKVIKPLLKKHGLGFYQNLDNRNLVTTVYHVESGEQIQSSSAIPEVTLKGMNDYQTLGSGITYLRRYSLSTILGLITDKDVDACGTQEPKKPTFTAKHAQGEKLKGTEGKDLKEKYIITDIQIEKYNQLKTSKDGSDIKK</sequence>